<dbReference type="Proteomes" id="UP000016930">
    <property type="component" value="Unassembled WGS sequence"/>
</dbReference>
<feature type="compositionally biased region" description="Polar residues" evidence="1">
    <location>
        <begin position="436"/>
        <end position="475"/>
    </location>
</feature>
<reference evidence="4 5" key="1">
    <citation type="journal article" date="2012" name="Proc. Natl. Acad. Sci. U.S.A.">
        <title>Comparative genomics of Ceriporiopsis subvermispora and Phanerochaete chrysosporium provide insight into selective ligninolysis.</title>
        <authorList>
            <person name="Fernandez-Fueyo E."/>
            <person name="Ruiz-Duenas F.J."/>
            <person name="Ferreira P."/>
            <person name="Floudas D."/>
            <person name="Hibbett D.S."/>
            <person name="Canessa P."/>
            <person name="Larrondo L.F."/>
            <person name="James T.Y."/>
            <person name="Seelenfreund D."/>
            <person name="Lobos S."/>
            <person name="Polanco R."/>
            <person name="Tello M."/>
            <person name="Honda Y."/>
            <person name="Watanabe T."/>
            <person name="Watanabe T."/>
            <person name="Ryu J.S."/>
            <person name="Kubicek C.P."/>
            <person name="Schmoll M."/>
            <person name="Gaskell J."/>
            <person name="Hammel K.E."/>
            <person name="St John F.J."/>
            <person name="Vanden Wymelenberg A."/>
            <person name="Sabat G."/>
            <person name="Splinter BonDurant S."/>
            <person name="Syed K."/>
            <person name="Yadav J.S."/>
            <person name="Doddapaneni H."/>
            <person name="Subramanian V."/>
            <person name="Lavin J.L."/>
            <person name="Oguiza J.A."/>
            <person name="Perez G."/>
            <person name="Pisabarro A.G."/>
            <person name="Ramirez L."/>
            <person name="Santoyo F."/>
            <person name="Master E."/>
            <person name="Coutinho P.M."/>
            <person name="Henrissat B."/>
            <person name="Lombard V."/>
            <person name="Magnuson J.K."/>
            <person name="Kuees U."/>
            <person name="Hori C."/>
            <person name="Igarashi K."/>
            <person name="Samejima M."/>
            <person name="Held B.W."/>
            <person name="Barry K.W."/>
            <person name="LaButti K.M."/>
            <person name="Lapidus A."/>
            <person name="Lindquist E.A."/>
            <person name="Lucas S.M."/>
            <person name="Riley R."/>
            <person name="Salamov A.A."/>
            <person name="Hoffmeister D."/>
            <person name="Schwenk D."/>
            <person name="Hadar Y."/>
            <person name="Yarden O."/>
            <person name="de Vries R.P."/>
            <person name="Wiebenga A."/>
            <person name="Stenlid J."/>
            <person name="Eastwood D."/>
            <person name="Grigoriev I.V."/>
            <person name="Berka R.M."/>
            <person name="Blanchette R.A."/>
            <person name="Kersten P."/>
            <person name="Martinez A.T."/>
            <person name="Vicuna R."/>
            <person name="Cullen D."/>
        </authorList>
    </citation>
    <scope>NUCLEOTIDE SEQUENCE [LARGE SCALE GENOMIC DNA]</scope>
    <source>
        <strain evidence="4 5">B</strain>
    </source>
</reference>
<dbReference type="OrthoDB" id="3270641at2759"/>
<sequence>MSDATSTTPLFLSLLLSLLFTVFVSADQNVTVDDTFGDPITGEQFVYSPTTGSDSIWNVGQTCTGCLAQPDPSQTYNNSWHDGTTGVMTPMSASLSFEGTALYVYCIIAHSAPDSGFRTDTDLSFSIDNEVRGGFYENQPLSDGLEPTYDYNVLVFSIDSLSQDRHQFTMENVNVSLVLLDYVIYTTNNEDIGVPSCSTDPGTTMDSDTVSASPQPSFMLNTAEPTPPSITGVTTLSSSLLPPGPTIDPSVIIDATFIVPTTSRASIVSTVTVSAGPSSSDNGGQASNVVPGAAHSPSSESQSGNSVRTVVIALIAAIVGIVSILAVIGCYRRRRARSAAATRLLAPTTRNFDARSSWACSDIGLAQAFKTYDATASITSIPSLDCDASVRGIVRHVRALIAESTPPEDLENRHSINISPPVSPRSPTEVWPQIPSHASHSPIPQSPGSDAAFSRTSVAADSIASPVSNAPSSFRQGRVSASDRRSMATRTSALTMITIPTIIDHTEQESPQLPARADSIRTIGDRRSLRSGLVIPSSPIGASSPTVDIPQVPILRLRNEFRDSISSRFRVVGPRPRYSHTPSTRDVHTTVPRPDDIEATSGFSEQGVVRR</sequence>
<keyword evidence="2" id="KW-1133">Transmembrane helix</keyword>
<dbReference type="HOGENOM" id="CLU_446874_0_0_1"/>
<keyword evidence="5" id="KW-1185">Reference proteome</keyword>
<dbReference type="AlphaFoldDB" id="M2RS00"/>
<feature type="region of interest" description="Disordered" evidence="1">
    <location>
        <begin position="573"/>
        <end position="611"/>
    </location>
</feature>
<keyword evidence="3" id="KW-0732">Signal</keyword>
<feature type="region of interest" description="Disordered" evidence="1">
    <location>
        <begin position="405"/>
        <end position="487"/>
    </location>
</feature>
<dbReference type="EMBL" id="KB445791">
    <property type="protein sequence ID" value="EMD41686.1"/>
    <property type="molecule type" value="Genomic_DNA"/>
</dbReference>
<evidence type="ECO:0000256" key="2">
    <source>
        <dbReference type="SAM" id="Phobius"/>
    </source>
</evidence>
<feature type="chain" id="PRO_5004024323" evidence="3">
    <location>
        <begin position="27"/>
        <end position="611"/>
    </location>
</feature>
<evidence type="ECO:0000313" key="5">
    <source>
        <dbReference type="Proteomes" id="UP000016930"/>
    </source>
</evidence>
<feature type="transmembrane region" description="Helical" evidence="2">
    <location>
        <begin position="310"/>
        <end position="331"/>
    </location>
</feature>
<proteinExistence type="predicted"/>
<keyword evidence="2" id="KW-0472">Membrane</keyword>
<feature type="compositionally biased region" description="Polar residues" evidence="1">
    <location>
        <begin position="273"/>
        <end position="288"/>
    </location>
</feature>
<evidence type="ECO:0000256" key="3">
    <source>
        <dbReference type="SAM" id="SignalP"/>
    </source>
</evidence>
<feature type="region of interest" description="Disordered" evidence="1">
    <location>
        <begin position="273"/>
        <end position="303"/>
    </location>
</feature>
<name>M2RS00_CERS8</name>
<keyword evidence="2" id="KW-0812">Transmembrane</keyword>
<evidence type="ECO:0000313" key="4">
    <source>
        <dbReference type="EMBL" id="EMD41686.1"/>
    </source>
</evidence>
<dbReference type="STRING" id="914234.M2RS00"/>
<evidence type="ECO:0000256" key="1">
    <source>
        <dbReference type="SAM" id="MobiDB-lite"/>
    </source>
</evidence>
<protein>
    <submittedName>
        <fullName evidence="4">Uncharacterized protein</fullName>
    </submittedName>
</protein>
<feature type="signal peptide" evidence="3">
    <location>
        <begin position="1"/>
        <end position="26"/>
    </location>
</feature>
<gene>
    <name evidence="4" type="ORF">CERSUDRAFT_102093</name>
</gene>
<feature type="compositionally biased region" description="Basic and acidic residues" evidence="1">
    <location>
        <begin position="583"/>
        <end position="596"/>
    </location>
</feature>
<accession>M2RS00</accession>
<organism evidence="4 5">
    <name type="scientific">Ceriporiopsis subvermispora (strain B)</name>
    <name type="common">White-rot fungus</name>
    <name type="synonym">Gelatoporia subvermispora</name>
    <dbReference type="NCBI Taxonomy" id="914234"/>
    <lineage>
        <taxon>Eukaryota</taxon>
        <taxon>Fungi</taxon>
        <taxon>Dikarya</taxon>
        <taxon>Basidiomycota</taxon>
        <taxon>Agaricomycotina</taxon>
        <taxon>Agaricomycetes</taxon>
        <taxon>Polyporales</taxon>
        <taxon>Gelatoporiaceae</taxon>
        <taxon>Gelatoporia</taxon>
    </lineage>
</organism>